<keyword evidence="3" id="KW-1185">Reference proteome</keyword>
<dbReference type="Pfam" id="PF00149">
    <property type="entry name" value="Metallophos"/>
    <property type="match status" value="1"/>
</dbReference>
<protein>
    <submittedName>
        <fullName evidence="2">Metallophosphoesterase</fullName>
    </submittedName>
</protein>
<dbReference type="PANTHER" id="PTHR31302:SF22">
    <property type="entry name" value="PHOSPHOESTERASE"/>
    <property type="match status" value="1"/>
</dbReference>
<dbReference type="InterPro" id="IPR004843">
    <property type="entry name" value="Calcineurin-like_PHP"/>
</dbReference>
<gene>
    <name evidence="2" type="ORF">JYT19_00260</name>
</gene>
<accession>A0ABS3AYH7</accession>
<name>A0ABS3AYH7_9FIRM</name>
<dbReference type="SUPFAM" id="SSF56300">
    <property type="entry name" value="Metallo-dependent phosphatases"/>
    <property type="match status" value="1"/>
</dbReference>
<evidence type="ECO:0000313" key="2">
    <source>
        <dbReference type="EMBL" id="MBN4077323.1"/>
    </source>
</evidence>
<feature type="domain" description="Calcineurin-like phosphoesterase" evidence="1">
    <location>
        <begin position="1"/>
        <end position="198"/>
    </location>
</feature>
<dbReference type="PIRSF" id="PIRSF033094">
    <property type="entry name" value="Pesterase_CT488"/>
    <property type="match status" value="1"/>
</dbReference>
<evidence type="ECO:0000313" key="3">
    <source>
        <dbReference type="Proteomes" id="UP000765003"/>
    </source>
</evidence>
<dbReference type="InterPro" id="IPR051158">
    <property type="entry name" value="Metallophosphoesterase_sf"/>
</dbReference>
<dbReference type="InterPro" id="IPR014578">
    <property type="entry name" value="Pesterase_CT488"/>
</dbReference>
<comment type="caution">
    <text evidence="2">The sequence shown here is derived from an EMBL/GenBank/DDBJ whole genome shotgun (WGS) entry which is preliminary data.</text>
</comment>
<dbReference type="Gene3D" id="3.60.21.10">
    <property type="match status" value="1"/>
</dbReference>
<evidence type="ECO:0000259" key="1">
    <source>
        <dbReference type="Pfam" id="PF00149"/>
    </source>
</evidence>
<organism evidence="2 3">
    <name type="scientific">Sulfobacillus acidophilus</name>
    <dbReference type="NCBI Taxonomy" id="53633"/>
    <lineage>
        <taxon>Bacteria</taxon>
        <taxon>Bacillati</taxon>
        <taxon>Bacillota</taxon>
        <taxon>Clostridia</taxon>
        <taxon>Eubacteriales</taxon>
        <taxon>Clostridiales Family XVII. Incertae Sedis</taxon>
        <taxon>Sulfobacillus</taxon>
    </lineage>
</organism>
<dbReference type="EMBL" id="JAFITA010000002">
    <property type="protein sequence ID" value="MBN4077323.1"/>
    <property type="molecule type" value="Genomic_DNA"/>
</dbReference>
<sequence>MRIFGISDLHLSFSSNKPMDIFGDNWKNHAQTMEKNWDSLVLDDDVVLVPGDLSWAMNLSEAKADLDWIGKRPGLKILGRGNHDYWWSGIGKVRKALPKGCVALQNDAFDVGPFVIAGSRLWSSPGALDYKQSDQKIYEREQLRLRLSLEAAKKLAPNKPILAAVHYPPFTAKKPQTEFSKILEEYGVSICVYGHLHGKKSHETAVVGEIRGIKYLLISCDFLNFAPVQIWPKK</sequence>
<dbReference type="Proteomes" id="UP000765003">
    <property type="component" value="Unassembled WGS sequence"/>
</dbReference>
<dbReference type="InterPro" id="IPR029052">
    <property type="entry name" value="Metallo-depent_PP-like"/>
</dbReference>
<proteinExistence type="predicted"/>
<reference evidence="2" key="1">
    <citation type="submission" date="2021-02" db="EMBL/GenBank/DDBJ databases">
        <title>Activity-based single-cell genomes from oceanic crustal fluid captures similar information to metagenomic and metatranscriptomic surveys with orders of magnitude less sampling.</title>
        <authorList>
            <person name="D'Angelo T.S."/>
            <person name="Orcutt B.N."/>
        </authorList>
    </citation>
    <scope>NUCLEOTIDE SEQUENCE [LARGE SCALE GENOMIC DNA]</scope>
    <source>
        <strain evidence="2">AH-315-E05</strain>
    </source>
</reference>
<dbReference type="PANTHER" id="PTHR31302">
    <property type="entry name" value="TRANSMEMBRANE PROTEIN WITH METALLOPHOSPHOESTERASE DOMAIN-RELATED"/>
    <property type="match status" value="1"/>
</dbReference>